<reference evidence="2" key="1">
    <citation type="journal article" date="2014" name="Int. J. Syst. Evol. Microbiol.">
        <title>Complete genome sequence of Corynebacterium casei LMG S-19264T (=DSM 44701T), isolated from a smear-ripened cheese.</title>
        <authorList>
            <consortium name="US DOE Joint Genome Institute (JGI-PGF)"/>
            <person name="Walter F."/>
            <person name="Albersmeier A."/>
            <person name="Kalinowski J."/>
            <person name="Ruckert C."/>
        </authorList>
    </citation>
    <scope>NUCLEOTIDE SEQUENCE</scope>
    <source>
        <strain evidence="2">KCTC 12343</strain>
    </source>
</reference>
<keyword evidence="1" id="KW-0812">Transmembrane</keyword>
<feature type="transmembrane region" description="Helical" evidence="1">
    <location>
        <begin position="53"/>
        <end position="75"/>
    </location>
</feature>
<evidence type="ECO:0000256" key="1">
    <source>
        <dbReference type="SAM" id="Phobius"/>
    </source>
</evidence>
<reference evidence="3 4" key="2">
    <citation type="submission" date="2019-02" db="EMBL/GenBank/DDBJ databases">
        <title>Draft Genome Sequences of Six Type Strains of the Genus Massilia.</title>
        <authorList>
            <person name="Miess H."/>
            <person name="Frediansyhah A."/>
            <person name="Gross H."/>
        </authorList>
    </citation>
    <scope>NUCLEOTIDE SEQUENCE [LARGE SCALE GENOMIC DNA]</scope>
    <source>
        <strain evidence="3 4">DSM 17472</strain>
    </source>
</reference>
<dbReference type="EMBL" id="CP036401">
    <property type="protein sequence ID" value="QBI03982.1"/>
    <property type="molecule type" value="Genomic_DNA"/>
</dbReference>
<dbReference type="GO" id="GO:0043107">
    <property type="term" value="P:type IV pilus-dependent motility"/>
    <property type="evidence" value="ECO:0007669"/>
    <property type="project" value="InterPro"/>
</dbReference>
<dbReference type="PANTHER" id="PTHR39555:SF1">
    <property type="entry name" value="TYPE IV PILUS INNER MEMBRANE COMPONENT PILO"/>
    <property type="match status" value="1"/>
</dbReference>
<dbReference type="InterPro" id="IPR007445">
    <property type="entry name" value="PilO"/>
</dbReference>
<dbReference type="RefSeq" id="WP_131148072.1">
    <property type="nucleotide sequence ID" value="NZ_BMWV01000001.1"/>
</dbReference>
<dbReference type="Gene3D" id="3.30.70.60">
    <property type="match status" value="1"/>
</dbReference>
<dbReference type="PANTHER" id="PTHR39555">
    <property type="entry name" value="FIMBRIAL ASSEMBLY PROTEIN PILO-LIKE PROTEIN-RELATED"/>
    <property type="match status" value="1"/>
</dbReference>
<dbReference type="InterPro" id="IPR014717">
    <property type="entry name" value="Transl_elong_EF1B/ribsomal_bS6"/>
</dbReference>
<keyword evidence="4" id="KW-1185">Reference proteome</keyword>
<gene>
    <name evidence="3" type="ORF">EYF70_26580</name>
    <name evidence="2" type="ORF">GCM10007387_01500</name>
</gene>
<dbReference type="GO" id="GO:0043683">
    <property type="term" value="P:type IV pilus assembly"/>
    <property type="evidence" value="ECO:0007669"/>
    <property type="project" value="InterPro"/>
</dbReference>
<sequence>MAIAKVFDKGNDRAGGKAAGKGIDKVVEKRRLAESLAAQFQGLNGVHPGQWPLAPRILCGIGVVIGMLVLGYFGYWSSQFEEQEAGAAQEQQLRDKYRLKTAQAINLDALTAQKAQVDQYVVRLEKQLPSKAEMAALLSDINQAGVGRGLQFELFKPGQVVARDYYAELPIDIKVTGGYHDLGAFAGDMANLPRIVTLNNMELVTNKDGTLTLNAVAKTFRYLDQDEVAAQKKAAEEKKKGGRK</sequence>
<dbReference type="OrthoDB" id="9802133at2"/>
<keyword evidence="1" id="KW-1133">Transmembrane helix</keyword>
<dbReference type="Proteomes" id="UP000292307">
    <property type="component" value="Chromosome"/>
</dbReference>
<name>A0A411X508_9BURK</name>
<reference evidence="2" key="3">
    <citation type="submission" date="2022-12" db="EMBL/GenBank/DDBJ databases">
        <authorList>
            <person name="Sun Q."/>
            <person name="Kim S."/>
        </authorList>
    </citation>
    <scope>NUCLEOTIDE SEQUENCE</scope>
    <source>
        <strain evidence="2">KCTC 12343</strain>
    </source>
</reference>
<proteinExistence type="predicted"/>
<dbReference type="AlphaFoldDB" id="A0A411X508"/>
<evidence type="ECO:0000313" key="2">
    <source>
        <dbReference type="EMBL" id="GGY23759.1"/>
    </source>
</evidence>
<evidence type="ECO:0000313" key="3">
    <source>
        <dbReference type="EMBL" id="QBI03982.1"/>
    </source>
</evidence>
<dbReference type="EMBL" id="BMWV01000001">
    <property type="protein sequence ID" value="GGY23759.1"/>
    <property type="molecule type" value="Genomic_DNA"/>
</dbReference>
<protein>
    <submittedName>
        <fullName evidence="3">Pilus assembly protein PilO</fullName>
    </submittedName>
</protein>
<evidence type="ECO:0000313" key="5">
    <source>
        <dbReference type="Proteomes" id="UP000628442"/>
    </source>
</evidence>
<dbReference type="Pfam" id="PF04350">
    <property type="entry name" value="PilO"/>
    <property type="match status" value="1"/>
</dbReference>
<organism evidence="2 5">
    <name type="scientific">Pseudoduganella albidiflava</name>
    <dbReference type="NCBI Taxonomy" id="321983"/>
    <lineage>
        <taxon>Bacteria</taxon>
        <taxon>Pseudomonadati</taxon>
        <taxon>Pseudomonadota</taxon>
        <taxon>Betaproteobacteria</taxon>
        <taxon>Burkholderiales</taxon>
        <taxon>Oxalobacteraceae</taxon>
        <taxon>Telluria group</taxon>
        <taxon>Pseudoduganella</taxon>
    </lineage>
</organism>
<evidence type="ECO:0000313" key="4">
    <source>
        <dbReference type="Proteomes" id="UP000292307"/>
    </source>
</evidence>
<accession>A0A411X508</accession>
<keyword evidence="1" id="KW-0472">Membrane</keyword>
<dbReference type="Proteomes" id="UP000628442">
    <property type="component" value="Unassembled WGS sequence"/>
</dbReference>